<dbReference type="STRING" id="1423811.FC72_GL001709"/>
<evidence type="ECO:0000313" key="2">
    <source>
        <dbReference type="EMBL" id="KRK65082.1"/>
    </source>
</evidence>
<comment type="caution">
    <text evidence="2">The sequence shown here is derived from an EMBL/GenBank/DDBJ whole genome shotgun (WGS) entry which is preliminary data.</text>
</comment>
<protein>
    <recommendedName>
        <fullName evidence="4">Surface layer protein A domain-containing protein</fullName>
    </recommendedName>
</protein>
<gene>
    <name evidence="2" type="ORF">FC72_GL001709</name>
</gene>
<feature type="chain" id="PRO_5038464547" description="Surface layer protein A domain-containing protein" evidence="1">
    <location>
        <begin position="23"/>
        <end position="118"/>
    </location>
</feature>
<dbReference type="Proteomes" id="UP000050929">
    <property type="component" value="Unassembled WGS sequence"/>
</dbReference>
<evidence type="ECO:0008006" key="4">
    <source>
        <dbReference type="Google" id="ProtNLM"/>
    </source>
</evidence>
<dbReference type="RefSeq" id="WP_057764866.1">
    <property type="nucleotide sequence ID" value="NZ_AZDG01000005.1"/>
</dbReference>
<organism evidence="2 3">
    <name type="scientific">Companilactobacillus tucceti DSM 20183</name>
    <dbReference type="NCBI Taxonomy" id="1423811"/>
    <lineage>
        <taxon>Bacteria</taxon>
        <taxon>Bacillati</taxon>
        <taxon>Bacillota</taxon>
        <taxon>Bacilli</taxon>
        <taxon>Lactobacillales</taxon>
        <taxon>Lactobacillaceae</taxon>
        <taxon>Companilactobacillus</taxon>
    </lineage>
</organism>
<reference evidence="2 3" key="1">
    <citation type="journal article" date="2015" name="Genome Announc.">
        <title>Expanding the biotechnology potential of lactobacilli through comparative genomics of 213 strains and associated genera.</title>
        <authorList>
            <person name="Sun Z."/>
            <person name="Harris H.M."/>
            <person name="McCann A."/>
            <person name="Guo C."/>
            <person name="Argimon S."/>
            <person name="Zhang W."/>
            <person name="Yang X."/>
            <person name="Jeffery I.B."/>
            <person name="Cooney J.C."/>
            <person name="Kagawa T.F."/>
            <person name="Liu W."/>
            <person name="Song Y."/>
            <person name="Salvetti E."/>
            <person name="Wrobel A."/>
            <person name="Rasinkangas P."/>
            <person name="Parkhill J."/>
            <person name="Rea M.C."/>
            <person name="O'Sullivan O."/>
            <person name="Ritari J."/>
            <person name="Douillard F.P."/>
            <person name="Paul Ross R."/>
            <person name="Yang R."/>
            <person name="Briner A.E."/>
            <person name="Felis G.E."/>
            <person name="de Vos W.M."/>
            <person name="Barrangou R."/>
            <person name="Klaenhammer T.R."/>
            <person name="Caufield P.W."/>
            <person name="Cui Y."/>
            <person name="Zhang H."/>
            <person name="O'Toole P.W."/>
        </authorList>
    </citation>
    <scope>NUCLEOTIDE SEQUENCE [LARGE SCALE GENOMIC DNA]</scope>
    <source>
        <strain evidence="2 3">DSM 20183</strain>
    </source>
</reference>
<evidence type="ECO:0000313" key="3">
    <source>
        <dbReference type="Proteomes" id="UP000050929"/>
    </source>
</evidence>
<dbReference type="PATRIC" id="fig|1423811.3.peg.1744"/>
<keyword evidence="1" id="KW-0732">Signal</keyword>
<name>A0A0R1JAQ0_9LACO</name>
<dbReference type="EMBL" id="AZDG01000005">
    <property type="protein sequence ID" value="KRK65082.1"/>
    <property type="molecule type" value="Genomic_DNA"/>
</dbReference>
<sequence>MKLKKILLSLSLMLSLVTPVLGASTTTVNADVDDPGYTYYSRTVIHVYNYMDTNLSFVPMVSFNADSTVSRVTNRALLNSTPWLTDMQRRGADGGWYYRVSTNEWVSNNYVESDEVLH</sequence>
<dbReference type="OrthoDB" id="2288810at2"/>
<keyword evidence="3" id="KW-1185">Reference proteome</keyword>
<evidence type="ECO:0000256" key="1">
    <source>
        <dbReference type="SAM" id="SignalP"/>
    </source>
</evidence>
<proteinExistence type="predicted"/>
<dbReference type="AlphaFoldDB" id="A0A0R1JAQ0"/>
<accession>A0A0R1JAQ0</accession>
<feature type="signal peptide" evidence="1">
    <location>
        <begin position="1"/>
        <end position="22"/>
    </location>
</feature>